<dbReference type="InterPro" id="IPR045168">
    <property type="entry name" value="YTH_prot"/>
</dbReference>
<reference evidence="4 5" key="1">
    <citation type="submission" date="2018-04" db="EMBL/GenBank/DDBJ databases">
        <authorList>
            <person name="Vogel A."/>
        </authorList>
    </citation>
    <scope>NUCLEOTIDE SEQUENCE [LARGE SCALE GENOMIC DNA]</scope>
</reference>
<feature type="compositionally biased region" description="Polar residues" evidence="2">
    <location>
        <begin position="213"/>
        <end position="222"/>
    </location>
</feature>
<dbReference type="GO" id="GO:0061157">
    <property type="term" value="P:mRNA destabilization"/>
    <property type="evidence" value="ECO:0007669"/>
    <property type="project" value="TreeGrafter"/>
</dbReference>
<evidence type="ECO:0000256" key="2">
    <source>
        <dbReference type="SAM" id="MobiDB-lite"/>
    </source>
</evidence>
<dbReference type="Proteomes" id="UP000595140">
    <property type="component" value="Unassembled WGS sequence"/>
</dbReference>
<feature type="domain" description="YTH" evidence="3">
    <location>
        <begin position="320"/>
        <end position="461"/>
    </location>
</feature>
<feature type="region of interest" description="Disordered" evidence="2">
    <location>
        <begin position="167"/>
        <end position="231"/>
    </location>
</feature>
<feature type="region of interest" description="Disordered" evidence="2">
    <location>
        <begin position="667"/>
        <end position="699"/>
    </location>
</feature>
<dbReference type="OrthoDB" id="306690at2759"/>
<comment type="function">
    <text evidence="1">Specifically recognizes and binds N6-methyladenosine (m6A)-containing RNAs, and regulates mRNA stability. M6A is a modification present at internal sites of mRNAs and some non-coding RNAs and plays a role in mRNA stability and processing.</text>
</comment>
<evidence type="ECO:0000313" key="4">
    <source>
        <dbReference type="EMBL" id="VFQ65071.1"/>
    </source>
</evidence>
<accession>A0A484KGL5</accession>
<dbReference type="PANTHER" id="PTHR12357:SF92">
    <property type="entry name" value="YTH DOMAIN-CONTAINING FAMILY PROTEIN"/>
    <property type="match status" value="1"/>
</dbReference>
<evidence type="ECO:0000259" key="3">
    <source>
        <dbReference type="PROSITE" id="PS50882"/>
    </source>
</evidence>
<dbReference type="GO" id="GO:1990247">
    <property type="term" value="F:N6-methyladenosine-containing RNA reader activity"/>
    <property type="evidence" value="ECO:0007669"/>
    <property type="project" value="UniProtKB-UniRule"/>
</dbReference>
<keyword evidence="1" id="KW-0694">RNA-binding</keyword>
<dbReference type="CDD" id="cd21134">
    <property type="entry name" value="YTH"/>
    <property type="match status" value="1"/>
</dbReference>
<dbReference type="GO" id="GO:0005737">
    <property type="term" value="C:cytoplasm"/>
    <property type="evidence" value="ECO:0007669"/>
    <property type="project" value="TreeGrafter"/>
</dbReference>
<dbReference type="EMBL" id="OOIL02000450">
    <property type="protein sequence ID" value="VFQ65071.1"/>
    <property type="molecule type" value="Genomic_DNA"/>
</dbReference>
<comment type="similarity">
    <text evidence="1">Belongs to the YTHDF family.</text>
</comment>
<protein>
    <recommendedName>
        <fullName evidence="1">YTH domain-containing family protein</fullName>
    </recommendedName>
</protein>
<feature type="compositionally biased region" description="Low complexity" evidence="2">
    <location>
        <begin position="589"/>
        <end position="598"/>
    </location>
</feature>
<name>A0A484KGL5_9ASTE</name>
<evidence type="ECO:0000313" key="5">
    <source>
        <dbReference type="Proteomes" id="UP000595140"/>
    </source>
</evidence>
<feature type="compositionally biased region" description="Basic and acidic residues" evidence="2">
    <location>
        <begin position="613"/>
        <end position="644"/>
    </location>
</feature>
<keyword evidence="5" id="KW-1185">Reference proteome</keyword>
<dbReference type="AlphaFoldDB" id="A0A484KGL5"/>
<dbReference type="PROSITE" id="PS50882">
    <property type="entry name" value="YTH"/>
    <property type="match status" value="1"/>
</dbReference>
<gene>
    <name evidence="4" type="ORF">CCAM_LOCUS6847</name>
</gene>
<sequence>MYSEGVPEFVIDQSLYYPSGTNYGYFCTGFDSAGNWDDHQRVFGLDGQDMYAGSQSEGFPYVYYTPSYGYAQSAYSPYTPGAVVGVDPSYMGTQQYYTIPSYENPEFAQSYFPMVMQNESDIVANSKTPFLDSSFSSANIAQSQGPGHKFSSASPIFIPASLGPSSSQTNSFVRGSDSTKSLPGSSKQPVAHGSAPSDSSKGKVAQAPGSVSHGKSSHSQVRISLPPGNGLSNFRPASHDVASVDKLQPKFLHGRVHTDVKVSPAVSSGQNLVPRISRLNSPLVVKAYTTRAGDIDAHGNITISRDQYNHDGFQMDFVTAKFFVIKSYSEDDVHKSIKYGVWSSTPNGNRKLSNAYDDAQRIAAGNSIGCPVFLFFSVNASGQFCGVAEMTGHVDFHRDMDFWQQDKWSGSFPVKWHFVKDVSNSNFRHITLENNEHKPVTNSRDTQEIYYKKGMEMLKLFKNFTSRTSLFDDFLFYESREKIMQEDRAKLLIRSYESPYLVPVLDPPRKFNSIFDSSPSSGGEKTYNHVDLKKAGDTLGAVTEELQAIPSKSLASESEKPVSRVQDTVVSKTNLSSSSEKNEADENLSKNGNSKKSGSAGGLPKTNKSAPNENKKSAVRDEQASKLCDPKKSEEEIPEVHEINKNGANESGKIVASSIDDSAVKIGSLTIHAKQPPKSDPRDTVSTSTNTATPVSNQSVDVVTVGSVPVKVNACAEPSGFLRVGSIQLDPKSFQCSENTGSGKSAMPKV</sequence>
<feature type="compositionally biased region" description="Polar residues" evidence="2">
    <location>
        <begin position="565"/>
        <end position="579"/>
    </location>
</feature>
<feature type="compositionally biased region" description="Polar residues" evidence="2">
    <location>
        <begin position="167"/>
        <end position="188"/>
    </location>
</feature>
<dbReference type="GO" id="GO:0003729">
    <property type="term" value="F:mRNA binding"/>
    <property type="evidence" value="ECO:0007669"/>
    <property type="project" value="UniProtKB-UniRule"/>
</dbReference>
<proteinExistence type="inferred from homology"/>
<dbReference type="PANTHER" id="PTHR12357">
    <property type="entry name" value="YTH YT521-B HOMOLOGY DOMAIN-CONTAINING"/>
    <property type="match status" value="1"/>
</dbReference>
<organism evidence="4 5">
    <name type="scientific">Cuscuta campestris</name>
    <dbReference type="NCBI Taxonomy" id="132261"/>
    <lineage>
        <taxon>Eukaryota</taxon>
        <taxon>Viridiplantae</taxon>
        <taxon>Streptophyta</taxon>
        <taxon>Embryophyta</taxon>
        <taxon>Tracheophyta</taxon>
        <taxon>Spermatophyta</taxon>
        <taxon>Magnoliopsida</taxon>
        <taxon>eudicotyledons</taxon>
        <taxon>Gunneridae</taxon>
        <taxon>Pentapetalae</taxon>
        <taxon>asterids</taxon>
        <taxon>lamiids</taxon>
        <taxon>Solanales</taxon>
        <taxon>Convolvulaceae</taxon>
        <taxon>Cuscuteae</taxon>
        <taxon>Cuscuta</taxon>
        <taxon>Cuscuta subgen. Grammica</taxon>
        <taxon>Cuscuta sect. Cleistogrammica</taxon>
    </lineage>
</organism>
<dbReference type="InterPro" id="IPR007275">
    <property type="entry name" value="YTH_domain"/>
</dbReference>
<dbReference type="Gene3D" id="3.10.590.10">
    <property type="entry name" value="ph1033 like domains"/>
    <property type="match status" value="1"/>
</dbReference>
<feature type="compositionally biased region" description="Polar residues" evidence="2">
    <location>
        <begin position="684"/>
        <end position="699"/>
    </location>
</feature>
<feature type="region of interest" description="Disordered" evidence="2">
    <location>
        <begin position="552"/>
        <end position="654"/>
    </location>
</feature>
<dbReference type="Pfam" id="PF04146">
    <property type="entry name" value="YTH"/>
    <property type="match status" value="1"/>
</dbReference>
<evidence type="ECO:0000256" key="1">
    <source>
        <dbReference type="RuleBase" id="RU369095"/>
    </source>
</evidence>